<dbReference type="Gene3D" id="3.10.450.50">
    <property type="match status" value="1"/>
</dbReference>
<protein>
    <recommendedName>
        <fullName evidence="3">Nuclear transport factor 2 family protein</fullName>
    </recommendedName>
</protein>
<keyword evidence="2" id="KW-1185">Reference proteome</keyword>
<dbReference type="InterPro" id="IPR032710">
    <property type="entry name" value="NTF2-like_dom_sf"/>
</dbReference>
<organism evidence="1 2">
    <name type="scientific">Sphingomonas sabuli</name>
    <dbReference type="NCBI Taxonomy" id="2764186"/>
    <lineage>
        <taxon>Bacteria</taxon>
        <taxon>Pseudomonadati</taxon>
        <taxon>Pseudomonadota</taxon>
        <taxon>Alphaproteobacteria</taxon>
        <taxon>Sphingomonadales</taxon>
        <taxon>Sphingomonadaceae</taxon>
        <taxon>Sphingomonas</taxon>
    </lineage>
</organism>
<name>A0A7G9L3I6_9SPHN</name>
<evidence type="ECO:0000313" key="1">
    <source>
        <dbReference type="EMBL" id="QNM83185.1"/>
    </source>
</evidence>
<sequence length="156" mass="16471">MLTLLAAAMLVPPPVAGDDRTAILASVNSLIDALATSDGEAVDALLESEGTFVRVDLTNPAAASQRVTSFADIRKDTNKDVAVMSEKLGIPTLMQRGPIAYVWVPYGFFTGGKLSHCGIDAFTLVNRDDRWRVAGLVYTVEATSTCAALAAPTTPE</sequence>
<dbReference type="RefSeq" id="WP_187480140.1">
    <property type="nucleotide sequence ID" value="NZ_CP060697.1"/>
</dbReference>
<evidence type="ECO:0008006" key="3">
    <source>
        <dbReference type="Google" id="ProtNLM"/>
    </source>
</evidence>
<evidence type="ECO:0000313" key="2">
    <source>
        <dbReference type="Proteomes" id="UP000515861"/>
    </source>
</evidence>
<gene>
    <name evidence="1" type="ORF">H8M03_02175</name>
</gene>
<dbReference type="Proteomes" id="UP000515861">
    <property type="component" value="Chromosome"/>
</dbReference>
<reference evidence="1 2" key="1">
    <citation type="submission" date="2020-08" db="EMBL/GenBank/DDBJ databases">
        <title>Sphingomonas sp. sand1-3 16S ribosomal RNA gene Genome sequencing and assembly.</title>
        <authorList>
            <person name="Kang M."/>
        </authorList>
    </citation>
    <scope>NUCLEOTIDE SEQUENCE [LARGE SCALE GENOMIC DNA]</scope>
    <source>
        <strain evidence="2">sand1-3</strain>
    </source>
</reference>
<dbReference type="AlphaFoldDB" id="A0A7G9L3I6"/>
<dbReference type="EMBL" id="CP060697">
    <property type="protein sequence ID" value="QNM83185.1"/>
    <property type="molecule type" value="Genomic_DNA"/>
</dbReference>
<dbReference type="SUPFAM" id="SSF54427">
    <property type="entry name" value="NTF2-like"/>
    <property type="match status" value="1"/>
</dbReference>
<accession>A0A7G9L3I6</accession>
<proteinExistence type="predicted"/>
<dbReference type="KEGG" id="ssau:H8M03_02175"/>